<dbReference type="InterPro" id="IPR008927">
    <property type="entry name" value="6-PGluconate_DH-like_C_sf"/>
</dbReference>
<protein>
    <submittedName>
        <fullName evidence="6">Vi polysaccharide biosynthesis UDP-N-acetylglucosamine C-6 dehydrogenase TviB</fullName>
    </submittedName>
</protein>
<dbReference type="PIRSF" id="PIRSF000124">
    <property type="entry name" value="UDPglc_GDPman_dh"/>
    <property type="match status" value="1"/>
</dbReference>
<dbReference type="OrthoDB" id="9803238at2"/>
<dbReference type="Pfam" id="PF03720">
    <property type="entry name" value="UDPG_MGDP_dh_C"/>
    <property type="match status" value="1"/>
</dbReference>
<dbReference type="Gene3D" id="3.40.50.720">
    <property type="entry name" value="NAD(P)-binding Rossmann-like Domain"/>
    <property type="match status" value="2"/>
</dbReference>
<dbReference type="GO" id="GO:0000271">
    <property type="term" value="P:polysaccharide biosynthetic process"/>
    <property type="evidence" value="ECO:0007669"/>
    <property type="project" value="InterPro"/>
</dbReference>
<dbReference type="GO" id="GO:0016616">
    <property type="term" value="F:oxidoreductase activity, acting on the CH-OH group of donors, NAD or NADP as acceptor"/>
    <property type="evidence" value="ECO:0007669"/>
    <property type="project" value="InterPro"/>
</dbReference>
<dbReference type="InterPro" id="IPR036291">
    <property type="entry name" value="NAD(P)-bd_dom_sf"/>
</dbReference>
<dbReference type="InterPro" id="IPR014026">
    <property type="entry name" value="UDP-Glc/GDP-Man_DH_dimer"/>
</dbReference>
<dbReference type="GO" id="GO:0016628">
    <property type="term" value="F:oxidoreductase activity, acting on the CH-CH group of donors, NAD or NADP as acceptor"/>
    <property type="evidence" value="ECO:0007669"/>
    <property type="project" value="InterPro"/>
</dbReference>
<dbReference type="Proteomes" id="UP000286678">
    <property type="component" value="Unassembled WGS sequence"/>
</dbReference>
<dbReference type="EMBL" id="PIPT01000008">
    <property type="protein sequence ID" value="RUO46624.1"/>
    <property type="molecule type" value="Genomic_DNA"/>
</dbReference>
<dbReference type="InterPro" id="IPR014027">
    <property type="entry name" value="UDP-Glc/GDP-Man_DH_C"/>
</dbReference>
<evidence type="ECO:0000256" key="2">
    <source>
        <dbReference type="ARBA" id="ARBA00023002"/>
    </source>
</evidence>
<dbReference type="Pfam" id="PF00984">
    <property type="entry name" value="UDPG_MGDP_dh"/>
    <property type="match status" value="1"/>
</dbReference>
<reference evidence="7" key="1">
    <citation type="journal article" date="2018" name="Front. Microbiol.">
        <title>Genome-Based Analysis Reveals the Taxonomy and Diversity of the Family Idiomarinaceae.</title>
        <authorList>
            <person name="Liu Y."/>
            <person name="Lai Q."/>
            <person name="Shao Z."/>
        </authorList>
    </citation>
    <scope>NUCLEOTIDE SEQUENCE [LARGE SCALE GENOMIC DNA]</scope>
    <source>
        <strain evidence="7">SW15</strain>
    </source>
</reference>
<evidence type="ECO:0000256" key="4">
    <source>
        <dbReference type="PIRNR" id="PIRNR000124"/>
    </source>
</evidence>
<dbReference type="Pfam" id="PF03721">
    <property type="entry name" value="UDPG_MGDP_dh_N"/>
    <property type="match status" value="1"/>
</dbReference>
<sequence length="424" mass="46550">MDLNNAKIAVIGLGYVGLPLAVEFGKHYPTIGFDINQKRVTELQGGHDHTLEVEPEELAQADKLSYSADTQDLQAANIYIVTVPTPINKFKQPDLTPLIKASETIGKTLKKGDIVIYESTVYPGATEEDCVPVLEKVSGLTFNQDFFAGYSPERINPGDKEHRVTTILKVTAGSTPEVADFVDSLYASIITAGTHKAESIKVAEAAKVIENTQRDVNIALINELAMIFNRMGIDTEAVLKAAGTKWNFLPFRPGLVGGHCIGVDPYYLTHKAESIGYHPEMILAGRRINDNMSRYVASEFVKALLQKGITVKGARVLIMGLTFKENCPDIRNTKVVDIIDELKEYGVDVDVYDPWVDAEEAQQEYSVTPVAELTEGSYDGVVVAVAHNQFKQMGIDGMKALAKSEHVIYDLKYIVDAGIADIRL</sequence>
<dbReference type="InterPro" id="IPR017476">
    <property type="entry name" value="UDP-Glc/GDP-Man"/>
</dbReference>
<evidence type="ECO:0000259" key="5">
    <source>
        <dbReference type="SMART" id="SM00984"/>
    </source>
</evidence>
<dbReference type="SUPFAM" id="SSF51735">
    <property type="entry name" value="NAD(P)-binding Rossmann-fold domains"/>
    <property type="match status" value="1"/>
</dbReference>
<dbReference type="RefSeq" id="WP_126834443.1">
    <property type="nucleotide sequence ID" value="NZ_PIPT01000008.1"/>
</dbReference>
<name>A0A432XCY8_9GAMM</name>
<dbReference type="PIRSF" id="PIRSF500136">
    <property type="entry name" value="UDP_ManNAc_DH"/>
    <property type="match status" value="1"/>
</dbReference>
<keyword evidence="7" id="KW-1185">Reference proteome</keyword>
<gene>
    <name evidence="6" type="ORF">CWE21_10735</name>
</gene>
<dbReference type="NCBIfam" id="NF011729">
    <property type="entry name" value="PRK15182.1"/>
    <property type="match status" value="1"/>
</dbReference>
<dbReference type="SUPFAM" id="SSF48179">
    <property type="entry name" value="6-phosphogluconate dehydrogenase C-terminal domain-like"/>
    <property type="match status" value="1"/>
</dbReference>
<dbReference type="PANTHER" id="PTHR43491">
    <property type="entry name" value="UDP-N-ACETYL-D-MANNOSAMINE DEHYDROGENASE"/>
    <property type="match status" value="1"/>
</dbReference>
<dbReference type="InterPro" id="IPR001732">
    <property type="entry name" value="UDP-Glc/GDP-Man_DH_N"/>
</dbReference>
<dbReference type="SMART" id="SM00984">
    <property type="entry name" value="UDPG_MGDP_dh_C"/>
    <property type="match status" value="1"/>
</dbReference>
<organism evidence="6 7">
    <name type="scientific">Pseudidiomarina aquimaris</name>
    <dbReference type="NCBI Taxonomy" id="641841"/>
    <lineage>
        <taxon>Bacteria</taxon>
        <taxon>Pseudomonadati</taxon>
        <taxon>Pseudomonadota</taxon>
        <taxon>Gammaproteobacteria</taxon>
        <taxon>Alteromonadales</taxon>
        <taxon>Idiomarinaceae</taxon>
        <taxon>Pseudidiomarina</taxon>
    </lineage>
</organism>
<dbReference type="NCBIfam" id="TIGR03026">
    <property type="entry name" value="NDP-sugDHase"/>
    <property type="match status" value="1"/>
</dbReference>
<evidence type="ECO:0000256" key="3">
    <source>
        <dbReference type="ARBA" id="ARBA00023027"/>
    </source>
</evidence>
<keyword evidence="2" id="KW-0560">Oxidoreductase</keyword>
<keyword evidence="3" id="KW-0520">NAD</keyword>
<feature type="domain" description="UDP-glucose/GDP-mannose dehydrogenase C-terminal" evidence="5">
    <location>
        <begin position="317"/>
        <end position="417"/>
    </location>
</feature>
<comment type="caution">
    <text evidence="6">The sequence shown here is derived from an EMBL/GenBank/DDBJ whole genome shotgun (WGS) entry which is preliminary data.</text>
</comment>
<dbReference type="SUPFAM" id="SSF52413">
    <property type="entry name" value="UDP-glucose/GDP-mannose dehydrogenase C-terminal domain"/>
    <property type="match status" value="1"/>
</dbReference>
<dbReference type="InterPro" id="IPR028359">
    <property type="entry name" value="UDP_ManNAc/GlcNAc_DH"/>
</dbReference>
<evidence type="ECO:0000256" key="1">
    <source>
        <dbReference type="ARBA" id="ARBA00006601"/>
    </source>
</evidence>
<evidence type="ECO:0000313" key="7">
    <source>
        <dbReference type="Proteomes" id="UP000286678"/>
    </source>
</evidence>
<accession>A0A432XCY8</accession>
<dbReference type="GO" id="GO:0051287">
    <property type="term" value="F:NAD binding"/>
    <property type="evidence" value="ECO:0007669"/>
    <property type="project" value="InterPro"/>
</dbReference>
<comment type="similarity">
    <text evidence="1 4">Belongs to the UDP-glucose/GDP-mannose dehydrogenase family.</text>
</comment>
<proteinExistence type="inferred from homology"/>
<evidence type="ECO:0000313" key="6">
    <source>
        <dbReference type="EMBL" id="RUO46624.1"/>
    </source>
</evidence>
<dbReference type="InterPro" id="IPR036220">
    <property type="entry name" value="UDP-Glc/GDP-Man_DH_C_sf"/>
</dbReference>
<dbReference type="PANTHER" id="PTHR43491:SF2">
    <property type="entry name" value="UDP-N-ACETYL-D-MANNOSAMINE DEHYDROGENASE"/>
    <property type="match status" value="1"/>
</dbReference>
<dbReference type="AlphaFoldDB" id="A0A432XCY8"/>